<name>B9SFW7_RICCO</name>
<dbReference type="InterPro" id="IPR032675">
    <property type="entry name" value="LRR_dom_sf"/>
</dbReference>
<dbReference type="InParanoid" id="B9SFW7"/>
<accession>B9SFW7</accession>
<evidence type="ECO:0000313" key="1">
    <source>
        <dbReference type="EMBL" id="EEF37510.1"/>
    </source>
</evidence>
<proteinExistence type="predicted"/>
<dbReference type="Proteomes" id="UP000008311">
    <property type="component" value="Unassembled WGS sequence"/>
</dbReference>
<gene>
    <name evidence="1" type="ORF">RCOM_0724240</name>
</gene>
<dbReference type="SUPFAM" id="SSF52047">
    <property type="entry name" value="RNI-like"/>
    <property type="match status" value="1"/>
</dbReference>
<dbReference type="Gene3D" id="3.80.10.10">
    <property type="entry name" value="Ribonuclease Inhibitor"/>
    <property type="match status" value="1"/>
</dbReference>
<dbReference type="InterPro" id="IPR044974">
    <property type="entry name" value="Disease_R_plants"/>
</dbReference>
<dbReference type="AlphaFoldDB" id="B9SFW7"/>
<dbReference type="PANTHER" id="PTHR11017:SF479">
    <property type="entry name" value="DISEASE RESISTANCE PROTEIN (TIR-NBS-LRR CLASS) FAMILY"/>
    <property type="match status" value="1"/>
</dbReference>
<dbReference type="PANTHER" id="PTHR11017">
    <property type="entry name" value="LEUCINE-RICH REPEAT-CONTAINING PROTEIN"/>
    <property type="match status" value="1"/>
</dbReference>
<sequence length="234" mass="26563">MGKEIVIEESNKMPGEQSRLWKHEDIIQVLRNDLGTGKVEAISLHLQDENEKVEISSTAFKQMHNVRFFQITNFVNYPENSMLLLPNGLEFLPADLRYLSWDLYPLSYLPSNFCPENLVALGMRHSKLKELWNMDKLPPSLEALDATDCTSLESVSTVVLPKHELLLRNCIKLKQEARSTITDDVLESYLYDNEDKNGFCELSVAGSEVPQSIKYKNNNGSSLSVTLDCHDLIG</sequence>
<evidence type="ECO:0000313" key="2">
    <source>
        <dbReference type="Proteomes" id="UP000008311"/>
    </source>
</evidence>
<protein>
    <submittedName>
        <fullName evidence="1">Uncharacterized protein</fullName>
    </submittedName>
</protein>
<keyword evidence="2" id="KW-1185">Reference proteome</keyword>
<dbReference type="GO" id="GO:0006952">
    <property type="term" value="P:defense response"/>
    <property type="evidence" value="ECO:0007669"/>
    <property type="project" value="InterPro"/>
</dbReference>
<reference evidence="2" key="1">
    <citation type="journal article" date="2010" name="Nat. Biotechnol.">
        <title>Draft genome sequence of the oilseed species Ricinus communis.</title>
        <authorList>
            <person name="Chan A.P."/>
            <person name="Crabtree J."/>
            <person name="Zhao Q."/>
            <person name="Lorenzi H."/>
            <person name="Orvis J."/>
            <person name="Puiu D."/>
            <person name="Melake-Berhan A."/>
            <person name="Jones K.M."/>
            <person name="Redman J."/>
            <person name="Chen G."/>
            <person name="Cahoon E.B."/>
            <person name="Gedil M."/>
            <person name="Stanke M."/>
            <person name="Haas B.J."/>
            <person name="Wortman J.R."/>
            <person name="Fraser-Liggett C.M."/>
            <person name="Ravel J."/>
            <person name="Rabinowicz P.D."/>
        </authorList>
    </citation>
    <scope>NUCLEOTIDE SEQUENCE [LARGE SCALE GENOMIC DNA]</scope>
    <source>
        <strain evidence="2">cv. Hale</strain>
    </source>
</reference>
<dbReference type="EMBL" id="EQ973947">
    <property type="protein sequence ID" value="EEF37510.1"/>
    <property type="molecule type" value="Genomic_DNA"/>
</dbReference>
<organism evidence="1 2">
    <name type="scientific">Ricinus communis</name>
    <name type="common">Castor bean</name>
    <dbReference type="NCBI Taxonomy" id="3988"/>
    <lineage>
        <taxon>Eukaryota</taxon>
        <taxon>Viridiplantae</taxon>
        <taxon>Streptophyta</taxon>
        <taxon>Embryophyta</taxon>
        <taxon>Tracheophyta</taxon>
        <taxon>Spermatophyta</taxon>
        <taxon>Magnoliopsida</taxon>
        <taxon>eudicotyledons</taxon>
        <taxon>Gunneridae</taxon>
        <taxon>Pentapetalae</taxon>
        <taxon>rosids</taxon>
        <taxon>fabids</taxon>
        <taxon>Malpighiales</taxon>
        <taxon>Euphorbiaceae</taxon>
        <taxon>Acalyphoideae</taxon>
        <taxon>Acalypheae</taxon>
        <taxon>Ricinus</taxon>
    </lineage>
</organism>